<evidence type="ECO:0000256" key="2">
    <source>
        <dbReference type="ARBA" id="ARBA00023002"/>
    </source>
</evidence>
<dbReference type="KEGG" id="kbs:EPA93_44095"/>
<keyword evidence="2" id="KW-0560">Oxidoreductase</keyword>
<dbReference type="OrthoDB" id="9803333at2"/>
<dbReference type="AlphaFoldDB" id="A0A4P6K3P5"/>
<evidence type="ECO:0000313" key="5">
    <source>
        <dbReference type="Proteomes" id="UP000290365"/>
    </source>
</evidence>
<dbReference type="PANTHER" id="PTHR48107:SF7">
    <property type="entry name" value="RE15974P"/>
    <property type="match status" value="1"/>
</dbReference>
<dbReference type="Pfam" id="PF13561">
    <property type="entry name" value="adh_short_C2"/>
    <property type="match status" value="1"/>
</dbReference>
<name>A0A4P6K3P5_KTERU</name>
<dbReference type="PRINTS" id="PR00080">
    <property type="entry name" value="SDRFAMILY"/>
</dbReference>
<evidence type="ECO:0000313" key="4">
    <source>
        <dbReference type="EMBL" id="QBD82582.1"/>
    </source>
</evidence>
<protein>
    <submittedName>
        <fullName evidence="4">SDR family oxidoreductase</fullName>
    </submittedName>
</protein>
<dbReference type="PANTHER" id="PTHR48107">
    <property type="entry name" value="NADPH-DEPENDENT ALDEHYDE REDUCTASE-LIKE PROTEIN, CHLOROPLASTIC-RELATED"/>
    <property type="match status" value="1"/>
</dbReference>
<dbReference type="PROSITE" id="PS00061">
    <property type="entry name" value="ADH_SHORT"/>
    <property type="match status" value="1"/>
</dbReference>
<proteinExistence type="inferred from homology"/>
<evidence type="ECO:0000256" key="1">
    <source>
        <dbReference type="ARBA" id="ARBA00006484"/>
    </source>
</evidence>
<dbReference type="Gene3D" id="3.40.50.720">
    <property type="entry name" value="NAD(P)-binding Rossmann-like Domain"/>
    <property type="match status" value="1"/>
</dbReference>
<gene>
    <name evidence="4" type="ORF">EPA93_44095</name>
</gene>
<dbReference type="EMBL" id="CP035758">
    <property type="protein sequence ID" value="QBD82582.1"/>
    <property type="molecule type" value="Genomic_DNA"/>
</dbReference>
<accession>A0A4P6K3P5</accession>
<reference evidence="4 5" key="1">
    <citation type="submission" date="2019-01" db="EMBL/GenBank/DDBJ databases">
        <title>Ktedonosporobacter rubrisoli SCAWS-G2.</title>
        <authorList>
            <person name="Huang Y."/>
            <person name="Yan B."/>
        </authorList>
    </citation>
    <scope>NUCLEOTIDE SEQUENCE [LARGE SCALE GENOMIC DNA]</scope>
    <source>
        <strain evidence="4 5">SCAWS-G2</strain>
    </source>
</reference>
<dbReference type="RefSeq" id="WP_129893651.1">
    <property type="nucleotide sequence ID" value="NZ_CP035758.1"/>
</dbReference>
<dbReference type="InterPro" id="IPR020904">
    <property type="entry name" value="Sc_DH/Rdtase_CS"/>
</dbReference>
<sequence length="292" mass="30818">MIQSGLKDKVVLITGGNHGIGAATARAFAAEGAAILINYLRLPPQGEPSPQGSTTTDEEPGIAFYNAIRAKAADEVVHSIRKHGGRSSAIEADLADPATIPLLFEQAEKLFGPVDVLVNNADHCEQDTFIPGAEATTLAPDGFPSQPISAAGHDEHFAVNSRAVALMMAEYARRRITSKVHWGRIINISTDGAPGFAGEISYGASKAAIESYSRAAAVELGPYGITVNIISPGPVQTGWITPESEQVIAAETPLRRVGQPEDIADVIVFLASEQARWLSGQLLSVSGGRRFL</sequence>
<dbReference type="InterPro" id="IPR036291">
    <property type="entry name" value="NAD(P)-bd_dom_sf"/>
</dbReference>
<comment type="similarity">
    <text evidence="1 3">Belongs to the short-chain dehydrogenases/reductases (SDR) family.</text>
</comment>
<dbReference type="SUPFAM" id="SSF51735">
    <property type="entry name" value="NAD(P)-binding Rossmann-fold domains"/>
    <property type="match status" value="1"/>
</dbReference>
<keyword evidence="5" id="KW-1185">Reference proteome</keyword>
<dbReference type="Pfam" id="PF00106">
    <property type="entry name" value="adh_short"/>
    <property type="match status" value="1"/>
</dbReference>
<dbReference type="PRINTS" id="PR00081">
    <property type="entry name" value="GDHRDH"/>
</dbReference>
<dbReference type="Proteomes" id="UP000290365">
    <property type="component" value="Chromosome"/>
</dbReference>
<dbReference type="FunFam" id="3.40.50.720:FF:000084">
    <property type="entry name" value="Short-chain dehydrogenase reductase"/>
    <property type="match status" value="1"/>
</dbReference>
<dbReference type="InterPro" id="IPR002347">
    <property type="entry name" value="SDR_fam"/>
</dbReference>
<dbReference type="GO" id="GO:0016614">
    <property type="term" value="F:oxidoreductase activity, acting on CH-OH group of donors"/>
    <property type="evidence" value="ECO:0007669"/>
    <property type="project" value="UniProtKB-ARBA"/>
</dbReference>
<organism evidence="4 5">
    <name type="scientific">Ktedonosporobacter rubrisoli</name>
    <dbReference type="NCBI Taxonomy" id="2509675"/>
    <lineage>
        <taxon>Bacteria</taxon>
        <taxon>Bacillati</taxon>
        <taxon>Chloroflexota</taxon>
        <taxon>Ktedonobacteria</taxon>
        <taxon>Ktedonobacterales</taxon>
        <taxon>Ktedonosporobacteraceae</taxon>
        <taxon>Ktedonosporobacter</taxon>
    </lineage>
</organism>
<evidence type="ECO:0000256" key="3">
    <source>
        <dbReference type="RuleBase" id="RU000363"/>
    </source>
</evidence>